<feature type="non-terminal residue" evidence="9">
    <location>
        <position position="457"/>
    </location>
</feature>
<dbReference type="Pfam" id="PF01336">
    <property type="entry name" value="tRNA_anti-codon"/>
    <property type="match status" value="1"/>
</dbReference>
<dbReference type="SUPFAM" id="SSF55681">
    <property type="entry name" value="Class II aaRS and biotin synthetases"/>
    <property type="match status" value="1"/>
</dbReference>
<proteinExistence type="inferred from homology"/>
<sequence length="457" mass="52251">MTQRMRISSIDKNQINQSVSLNGWVRTRRDSKGISFIQLYDGSNQNGIQVVADEVLENYQEVSKLSTGASLIIRGQVVKSPAKGQDFEIHAAEIQVIGESAGDQYPLQKKGHSLEFLREIAHLRPRTNTLGAVFRIRNTLSWAIHSFFQQRNFLYVQTPIITANDAEGAGEMFRVTALNLENLPRDSQGKVNYEEDFFGTDVSLTVSGQLGAEVFALAFTDVYTFGPTFRAENSNTSRHLAEFWMIEPEMAFMDLRGMLPLTEDFLKYVIGECLEKHEDELAFLQKMYEPELLETLKHIHQTEFETLTYTEAIGILQKSGESFEFPFEWGLDLQSEHERYLTEKHVQKPINLINYPKEIKAFYMKQNDDGKTVSAMDVLFPRLGEIVGGSQREDSLEVLSARMKEHGLMNESYEWYLDLRRFGTVPHSGFGLGFERLVQFVSGMKNIRDVIPFPRVP</sequence>
<dbReference type="Pfam" id="PF00152">
    <property type="entry name" value="tRNA-synt_2"/>
    <property type="match status" value="1"/>
</dbReference>
<evidence type="ECO:0000256" key="4">
    <source>
        <dbReference type="ARBA" id="ARBA00022741"/>
    </source>
</evidence>
<evidence type="ECO:0000259" key="8">
    <source>
        <dbReference type="PROSITE" id="PS50862"/>
    </source>
</evidence>
<dbReference type="Gene3D" id="2.40.50.140">
    <property type="entry name" value="Nucleic acid-binding proteins"/>
    <property type="match status" value="1"/>
</dbReference>
<evidence type="ECO:0000256" key="1">
    <source>
        <dbReference type="ARBA" id="ARBA00008226"/>
    </source>
</evidence>
<evidence type="ECO:0000256" key="3">
    <source>
        <dbReference type="ARBA" id="ARBA00022598"/>
    </source>
</evidence>
<evidence type="ECO:0000256" key="7">
    <source>
        <dbReference type="ARBA" id="ARBA00023146"/>
    </source>
</evidence>
<dbReference type="Gene3D" id="3.30.930.10">
    <property type="entry name" value="Bira Bifunctional Protein, Domain 2"/>
    <property type="match status" value="1"/>
</dbReference>
<dbReference type="CDD" id="cd00776">
    <property type="entry name" value="AsxRS_core"/>
    <property type="match status" value="1"/>
</dbReference>
<accession>A0A382GCP8</accession>
<dbReference type="CDD" id="cd04318">
    <property type="entry name" value="EcAsnRS_like_N"/>
    <property type="match status" value="1"/>
</dbReference>
<organism evidence="9">
    <name type="scientific">marine metagenome</name>
    <dbReference type="NCBI Taxonomy" id="408172"/>
    <lineage>
        <taxon>unclassified sequences</taxon>
        <taxon>metagenomes</taxon>
        <taxon>ecological metagenomes</taxon>
    </lineage>
</organism>
<dbReference type="AlphaFoldDB" id="A0A382GCP8"/>
<dbReference type="PROSITE" id="PS50862">
    <property type="entry name" value="AA_TRNA_LIGASE_II"/>
    <property type="match status" value="1"/>
</dbReference>
<name>A0A382GCP8_9ZZZZ</name>
<dbReference type="InterPro" id="IPR004364">
    <property type="entry name" value="Aa-tRNA-synt_II"/>
</dbReference>
<dbReference type="InterPro" id="IPR045864">
    <property type="entry name" value="aa-tRNA-synth_II/BPL/LPL"/>
</dbReference>
<keyword evidence="6" id="KW-0648">Protein biosynthesis</keyword>
<keyword evidence="3" id="KW-0436">Ligase</keyword>
<dbReference type="PANTHER" id="PTHR22594">
    <property type="entry name" value="ASPARTYL/LYSYL-TRNA SYNTHETASE"/>
    <property type="match status" value="1"/>
</dbReference>
<dbReference type="GO" id="GO:0003676">
    <property type="term" value="F:nucleic acid binding"/>
    <property type="evidence" value="ECO:0007669"/>
    <property type="project" value="InterPro"/>
</dbReference>
<keyword evidence="4" id="KW-0547">Nucleotide-binding</keyword>
<protein>
    <recommendedName>
        <fullName evidence="2">asparagine--tRNA ligase</fullName>
        <ecNumber evidence="2">6.1.1.22</ecNumber>
    </recommendedName>
</protein>
<reference evidence="9" key="1">
    <citation type="submission" date="2018-05" db="EMBL/GenBank/DDBJ databases">
        <authorList>
            <person name="Lanie J.A."/>
            <person name="Ng W.-L."/>
            <person name="Kazmierczak K.M."/>
            <person name="Andrzejewski T.M."/>
            <person name="Davidsen T.M."/>
            <person name="Wayne K.J."/>
            <person name="Tettelin H."/>
            <person name="Glass J.I."/>
            <person name="Rusch D."/>
            <person name="Podicherti R."/>
            <person name="Tsui H.-C.T."/>
            <person name="Winkler M.E."/>
        </authorList>
    </citation>
    <scope>NUCLEOTIDE SEQUENCE</scope>
</reference>
<gene>
    <name evidence="9" type="ORF">METZ01_LOCUS225852</name>
</gene>
<dbReference type="NCBIfam" id="NF003037">
    <property type="entry name" value="PRK03932.1"/>
    <property type="match status" value="1"/>
</dbReference>
<dbReference type="InterPro" id="IPR006195">
    <property type="entry name" value="aa-tRNA-synth_II"/>
</dbReference>
<dbReference type="InterPro" id="IPR004522">
    <property type="entry name" value="Asn-tRNA-ligase"/>
</dbReference>
<dbReference type="GO" id="GO:0004816">
    <property type="term" value="F:asparagine-tRNA ligase activity"/>
    <property type="evidence" value="ECO:0007669"/>
    <property type="project" value="UniProtKB-EC"/>
</dbReference>
<dbReference type="NCBIfam" id="TIGR00457">
    <property type="entry name" value="asnS"/>
    <property type="match status" value="1"/>
</dbReference>
<evidence type="ECO:0000313" key="9">
    <source>
        <dbReference type="EMBL" id="SVB72998.1"/>
    </source>
</evidence>
<dbReference type="HAMAP" id="MF_00534">
    <property type="entry name" value="Asn_tRNA_synth"/>
    <property type="match status" value="1"/>
</dbReference>
<dbReference type="SUPFAM" id="SSF50249">
    <property type="entry name" value="Nucleic acid-binding proteins"/>
    <property type="match status" value="1"/>
</dbReference>
<evidence type="ECO:0000256" key="5">
    <source>
        <dbReference type="ARBA" id="ARBA00022840"/>
    </source>
</evidence>
<feature type="domain" description="Aminoacyl-transfer RNA synthetases class-II family profile" evidence="8">
    <location>
        <begin position="134"/>
        <end position="452"/>
    </location>
</feature>
<evidence type="ECO:0000256" key="6">
    <source>
        <dbReference type="ARBA" id="ARBA00022917"/>
    </source>
</evidence>
<dbReference type="FunFam" id="3.30.930.10:FF:000016">
    <property type="entry name" value="Asparagine--tRNA ligase"/>
    <property type="match status" value="1"/>
</dbReference>
<dbReference type="GO" id="GO:0006421">
    <property type="term" value="P:asparaginyl-tRNA aminoacylation"/>
    <property type="evidence" value="ECO:0007669"/>
    <property type="project" value="InterPro"/>
</dbReference>
<evidence type="ECO:0000256" key="2">
    <source>
        <dbReference type="ARBA" id="ARBA00012816"/>
    </source>
</evidence>
<comment type="similarity">
    <text evidence="1">Belongs to the class-II aminoacyl-tRNA synthetase family.</text>
</comment>
<dbReference type="EC" id="6.1.1.22" evidence="2"/>
<dbReference type="PRINTS" id="PR01042">
    <property type="entry name" value="TRNASYNTHASP"/>
</dbReference>
<keyword evidence="5" id="KW-0067">ATP-binding</keyword>
<dbReference type="InterPro" id="IPR012340">
    <property type="entry name" value="NA-bd_OB-fold"/>
</dbReference>
<keyword evidence="7" id="KW-0030">Aminoacyl-tRNA synthetase</keyword>
<dbReference type="InterPro" id="IPR004365">
    <property type="entry name" value="NA-bd_OB_tRNA"/>
</dbReference>
<dbReference type="PANTHER" id="PTHR22594:SF34">
    <property type="entry name" value="ASPARAGINE--TRNA LIGASE, MITOCHONDRIAL-RELATED"/>
    <property type="match status" value="1"/>
</dbReference>
<dbReference type="EMBL" id="UINC01054827">
    <property type="protein sequence ID" value="SVB72998.1"/>
    <property type="molecule type" value="Genomic_DNA"/>
</dbReference>
<dbReference type="GO" id="GO:0005524">
    <property type="term" value="F:ATP binding"/>
    <property type="evidence" value="ECO:0007669"/>
    <property type="project" value="UniProtKB-KW"/>
</dbReference>
<dbReference type="InterPro" id="IPR002312">
    <property type="entry name" value="Asp/Asn-tRNA-synth_IIb"/>
</dbReference>